<evidence type="ECO:0000313" key="3">
    <source>
        <dbReference type="Proteomes" id="UP000067476"/>
    </source>
</evidence>
<dbReference type="PATRIC" id="fig|216942.3.peg.737"/>
<protein>
    <recommendedName>
        <fullName evidence="4">Lipoprotein</fullName>
    </recommendedName>
</protein>
<dbReference type="KEGG" id="sll:SLITO_v1c07260"/>
<keyword evidence="1" id="KW-0732">Signal</keyword>
<evidence type="ECO:0000313" key="2">
    <source>
        <dbReference type="EMBL" id="AKX34351.1"/>
    </source>
</evidence>
<dbReference type="AlphaFoldDB" id="A0A0K1W2E8"/>
<proteinExistence type="predicted"/>
<evidence type="ECO:0008006" key="4">
    <source>
        <dbReference type="Google" id="ProtNLM"/>
    </source>
</evidence>
<keyword evidence="3" id="KW-1185">Reference proteome</keyword>
<dbReference type="Proteomes" id="UP000067476">
    <property type="component" value="Chromosome"/>
</dbReference>
<gene>
    <name evidence="2" type="ORF">SLITO_v1c07260</name>
</gene>
<dbReference type="OrthoDB" id="391313at2"/>
<evidence type="ECO:0000256" key="1">
    <source>
        <dbReference type="SAM" id="SignalP"/>
    </source>
</evidence>
<accession>A0A0K1W2E8</accession>
<organism evidence="2 3">
    <name type="scientific">Spiroplasma litorale</name>
    <dbReference type="NCBI Taxonomy" id="216942"/>
    <lineage>
        <taxon>Bacteria</taxon>
        <taxon>Bacillati</taxon>
        <taxon>Mycoplasmatota</taxon>
        <taxon>Mollicutes</taxon>
        <taxon>Entomoplasmatales</taxon>
        <taxon>Spiroplasmataceae</taxon>
        <taxon>Spiroplasma</taxon>
    </lineage>
</organism>
<dbReference type="EMBL" id="CP012357">
    <property type="protein sequence ID" value="AKX34351.1"/>
    <property type="molecule type" value="Genomic_DNA"/>
</dbReference>
<name>A0A0K1W2E8_9MOLU</name>
<reference evidence="2 3" key="1">
    <citation type="journal article" date="2015" name="Genome Announc.">
        <title>Complete Genome Sequence of Spiroplasma litorale TN-1T (DSM 21781), a Bacterium Isolated from a Green-Eyed Horsefly (Tabanus nigrovittatus).</title>
        <authorList>
            <person name="Lo W.S."/>
            <person name="Lai Y.C."/>
            <person name="Lien Y.W."/>
            <person name="Wang T.H."/>
            <person name="Kuo C.H."/>
        </authorList>
    </citation>
    <scope>NUCLEOTIDE SEQUENCE [LARGE SCALE GENOMIC DNA]</scope>
    <source>
        <strain evidence="2 3">TN-1</strain>
    </source>
</reference>
<feature type="signal peptide" evidence="1">
    <location>
        <begin position="1"/>
        <end position="21"/>
    </location>
</feature>
<dbReference type="RefSeq" id="WP_075058439.1">
    <property type="nucleotide sequence ID" value="NZ_CP012357.1"/>
</dbReference>
<feature type="chain" id="PRO_5005470774" description="Lipoprotein" evidence="1">
    <location>
        <begin position="22"/>
        <end position="190"/>
    </location>
</feature>
<sequence>MKKILSILGSLGIISSSATLSSNVVSCADNSKELTFKDGKSNKDVVNLFIDKTKTNIFNYEEGNEHHPVSVIDNKLGEDYLDLTDKFNWGKYSFGNVDGQVLIFESMPKDSMEFLGKDLNEIFNEVSSLQTINETTENSLKITVYVSTIKGSKGDSLFQFSIYEFSLELSDTGKGSFFASKIFFKNIKLS</sequence>